<dbReference type="PANTHER" id="PTHR47331">
    <property type="entry name" value="PHD-TYPE DOMAIN-CONTAINING PROTEIN"/>
    <property type="match status" value="1"/>
</dbReference>
<dbReference type="Gene3D" id="3.30.70.270">
    <property type="match status" value="1"/>
</dbReference>
<dbReference type="InterPro" id="IPR043128">
    <property type="entry name" value="Rev_trsase/Diguanyl_cyclase"/>
</dbReference>
<sequence>MQVVKAKLQSKGGEIVEANVLFDGGSDRSFVAQDLVKKLDLKKSGEKTFSFSGFGDAESGPRTKRKVYNLELGGVNVQLAGIDTLCAEMYRAPVPRQVISKFNVEFTEDFEVGRPIKVDILIGLDYYWEVVSPERVQIDSLVAQRTRCGWMLSGSYAGKSVSKGLQMLCLNNISENVVKSLWELDAIGIVDDDASPVADKVMAKFEESTTFQRGRYEVNLSWKENQKGSLMDNKGMAEKRLHSLSRRLAGNPKLKEAYNENLSEMEKAGMIKEVSKCEKSEGPIFYLPHRPVVREDSTTTKVRPVFDASAKGYNGISLNNCLETGPNLLPNLFGLLTRFRRWKVAVTADVAKAFLHIRVHEADQNVLRFLWEHGGQVTRIMSWILRFVTRCRKKPVEHCDGDKITSAEVSQANKQLTLMTQSQHFEEEIACLKAGKHVAKSSNLYKLSPFIGEDGLLRARCRLNYSDLTFDEKFPIILPKCHFSLLIVREKHAQLKHAGVSQMITAVRNHYWVIGLRSLARKVKGECLSCKRVNARACQEPMAPLMEARLKKAPAFNTTGLDYAGPVYCKDFPGEKFYILLFTCAVTRAVHLELVNSLSLTHFLLVFRKFVSRRGLPKTVFPDNAKTFKSASTELLKLYGSNSPYWRFSVPRAPWWGGWWERMVRNMKVSLKKTVGLKSPERTELETLLTEVEACLNSRPLTFVGDDIDNGHPLTPSHFLLGRGSHLDKVSCEPSLDVSPELIKEKSKALEGRLDMFWKQWQDEYLKHLPLPKRRDKFGKLEVDSVVLIREDNCPRLQWPMGVVERLIPGKDGVARTVEVRTKRGNFFRPIQRLHGMELNKEKATEEVRKDNVYHTRFGRPSGSTVRFNIDSI</sequence>
<dbReference type="Gene3D" id="3.10.10.10">
    <property type="entry name" value="HIV Type 1 Reverse Transcriptase, subunit A, domain 1"/>
    <property type="match status" value="1"/>
</dbReference>
<accession>A0AAV3YDY5</accession>
<dbReference type="GO" id="GO:0003676">
    <property type="term" value="F:nucleic acid binding"/>
    <property type="evidence" value="ECO:0007669"/>
    <property type="project" value="InterPro"/>
</dbReference>
<feature type="domain" description="Integrase catalytic" evidence="1">
    <location>
        <begin position="550"/>
        <end position="724"/>
    </location>
</feature>
<dbReference type="PANTHER" id="PTHR47331:SF1">
    <property type="entry name" value="GAG-LIKE PROTEIN"/>
    <property type="match status" value="1"/>
</dbReference>
<gene>
    <name evidence="2" type="ORF">PoB_000744500</name>
</gene>
<dbReference type="Proteomes" id="UP000735302">
    <property type="component" value="Unassembled WGS sequence"/>
</dbReference>
<organism evidence="2 3">
    <name type="scientific">Plakobranchus ocellatus</name>
    <dbReference type="NCBI Taxonomy" id="259542"/>
    <lineage>
        <taxon>Eukaryota</taxon>
        <taxon>Metazoa</taxon>
        <taxon>Spiralia</taxon>
        <taxon>Lophotrochozoa</taxon>
        <taxon>Mollusca</taxon>
        <taxon>Gastropoda</taxon>
        <taxon>Heterobranchia</taxon>
        <taxon>Euthyneura</taxon>
        <taxon>Panpulmonata</taxon>
        <taxon>Sacoglossa</taxon>
        <taxon>Placobranchoidea</taxon>
        <taxon>Plakobranchidae</taxon>
        <taxon>Plakobranchus</taxon>
    </lineage>
</organism>
<dbReference type="PROSITE" id="PS50994">
    <property type="entry name" value="INTEGRASE"/>
    <property type="match status" value="1"/>
</dbReference>
<dbReference type="SUPFAM" id="SSF56672">
    <property type="entry name" value="DNA/RNA polymerases"/>
    <property type="match status" value="1"/>
</dbReference>
<dbReference type="InterPro" id="IPR040676">
    <property type="entry name" value="DUF5641"/>
</dbReference>
<dbReference type="InterPro" id="IPR036397">
    <property type="entry name" value="RNaseH_sf"/>
</dbReference>
<evidence type="ECO:0000313" key="3">
    <source>
        <dbReference type="Proteomes" id="UP000735302"/>
    </source>
</evidence>
<dbReference type="AlphaFoldDB" id="A0AAV3YDY5"/>
<dbReference type="GO" id="GO:0015074">
    <property type="term" value="P:DNA integration"/>
    <property type="evidence" value="ECO:0007669"/>
    <property type="project" value="InterPro"/>
</dbReference>
<dbReference type="Gene3D" id="3.30.420.10">
    <property type="entry name" value="Ribonuclease H-like superfamily/Ribonuclease H"/>
    <property type="match status" value="1"/>
</dbReference>
<dbReference type="Pfam" id="PF18701">
    <property type="entry name" value="DUF5641"/>
    <property type="match status" value="1"/>
</dbReference>
<dbReference type="EMBL" id="BLXT01000859">
    <property type="protein sequence ID" value="GFN80939.1"/>
    <property type="molecule type" value="Genomic_DNA"/>
</dbReference>
<evidence type="ECO:0000313" key="2">
    <source>
        <dbReference type="EMBL" id="GFN80939.1"/>
    </source>
</evidence>
<dbReference type="InterPro" id="IPR001584">
    <property type="entry name" value="Integrase_cat-core"/>
</dbReference>
<proteinExistence type="predicted"/>
<dbReference type="SUPFAM" id="SSF53098">
    <property type="entry name" value="Ribonuclease H-like"/>
    <property type="match status" value="1"/>
</dbReference>
<keyword evidence="3" id="KW-1185">Reference proteome</keyword>
<dbReference type="InterPro" id="IPR043502">
    <property type="entry name" value="DNA/RNA_pol_sf"/>
</dbReference>
<evidence type="ECO:0000259" key="1">
    <source>
        <dbReference type="PROSITE" id="PS50994"/>
    </source>
</evidence>
<reference evidence="2 3" key="1">
    <citation type="journal article" date="2021" name="Elife">
        <title>Chloroplast acquisition without the gene transfer in kleptoplastic sea slugs, Plakobranchus ocellatus.</title>
        <authorList>
            <person name="Maeda T."/>
            <person name="Takahashi S."/>
            <person name="Yoshida T."/>
            <person name="Shimamura S."/>
            <person name="Takaki Y."/>
            <person name="Nagai Y."/>
            <person name="Toyoda A."/>
            <person name="Suzuki Y."/>
            <person name="Arimoto A."/>
            <person name="Ishii H."/>
            <person name="Satoh N."/>
            <person name="Nishiyama T."/>
            <person name="Hasebe M."/>
            <person name="Maruyama T."/>
            <person name="Minagawa J."/>
            <person name="Obokata J."/>
            <person name="Shigenobu S."/>
        </authorList>
    </citation>
    <scope>NUCLEOTIDE SEQUENCE [LARGE SCALE GENOMIC DNA]</scope>
</reference>
<comment type="caution">
    <text evidence="2">The sequence shown here is derived from an EMBL/GenBank/DDBJ whole genome shotgun (WGS) entry which is preliminary data.</text>
</comment>
<dbReference type="InterPro" id="IPR012337">
    <property type="entry name" value="RNaseH-like_sf"/>
</dbReference>
<protein>
    <submittedName>
        <fullName evidence="2">Tigger transposable element-derived protein 6</fullName>
    </submittedName>
</protein>
<name>A0AAV3YDY5_9GAST</name>